<protein>
    <submittedName>
        <fullName evidence="1">Nonstructural protein</fullName>
    </submittedName>
</protein>
<accession>A0A976N177</accession>
<organism evidence="1">
    <name type="scientific">Sigmofec virus UA08Rod_5645</name>
    <dbReference type="NCBI Taxonomy" id="2929433"/>
    <lineage>
        <taxon>Viruses</taxon>
        <taxon>Monodnaviria</taxon>
        <taxon>Sangervirae</taxon>
        <taxon>Phixviricota</taxon>
        <taxon>Malgrandaviricetes</taxon>
        <taxon>Petitvirales</taxon>
        <taxon>Microviridae</taxon>
    </lineage>
</organism>
<dbReference type="InterPro" id="IPR046781">
    <property type="entry name" value="Phage_ORF5"/>
</dbReference>
<reference evidence="1" key="1">
    <citation type="submission" date="2022-02" db="EMBL/GenBank/DDBJ databases">
        <title>Towards deciphering the DNA virus diversity associated with rodent species in the families Cricetidae and Heteromyidae.</title>
        <authorList>
            <person name="Lund M."/>
            <person name="Larsen B.B."/>
            <person name="Gryseels S."/>
            <person name="Kraberger S."/>
            <person name="Rowsey D.M."/>
            <person name="Steger L."/>
            <person name="Yule K.M."/>
            <person name="Upham N.S."/>
            <person name="Worobey M."/>
            <person name="Van Doorslaer K."/>
            <person name="Varsani A."/>
        </authorList>
    </citation>
    <scope>NUCLEOTIDE SEQUENCE</scope>
    <source>
        <strain evidence="1">UA08Rod_5645</strain>
    </source>
</reference>
<evidence type="ECO:0000313" key="1">
    <source>
        <dbReference type="EMBL" id="UPW41063.1"/>
    </source>
</evidence>
<proteinExistence type="predicted"/>
<name>A0A976N177_9VIRU</name>
<dbReference type="EMBL" id="OM869538">
    <property type="protein sequence ID" value="UPW41063.1"/>
    <property type="molecule type" value="Genomic_DNA"/>
</dbReference>
<dbReference type="Pfam" id="PF20577">
    <property type="entry name" value="Phage_ORF5"/>
    <property type="match status" value="1"/>
</dbReference>
<sequence length="90" mass="9897">MIYNVYSIRDCKSGFMAPTFSVNDDVAKRGFSHAVVNSPDVLSTFVKDFDLFRVGQFDDVSGVLLSYPTPEHVISGPDAFRMLSGTKEGV</sequence>